<feature type="compositionally biased region" description="Basic and acidic residues" evidence="1">
    <location>
        <begin position="379"/>
        <end position="388"/>
    </location>
</feature>
<reference evidence="2" key="1">
    <citation type="journal article" date="2020" name="Stud. Mycol.">
        <title>101 Dothideomycetes genomes: a test case for predicting lifestyles and emergence of pathogens.</title>
        <authorList>
            <person name="Haridas S."/>
            <person name="Albert R."/>
            <person name="Binder M."/>
            <person name="Bloem J."/>
            <person name="Labutti K."/>
            <person name="Salamov A."/>
            <person name="Andreopoulos B."/>
            <person name="Baker S."/>
            <person name="Barry K."/>
            <person name="Bills G."/>
            <person name="Bluhm B."/>
            <person name="Cannon C."/>
            <person name="Castanera R."/>
            <person name="Culley D."/>
            <person name="Daum C."/>
            <person name="Ezra D."/>
            <person name="Gonzalez J."/>
            <person name="Henrissat B."/>
            <person name="Kuo A."/>
            <person name="Liang C."/>
            <person name="Lipzen A."/>
            <person name="Lutzoni F."/>
            <person name="Magnuson J."/>
            <person name="Mondo S."/>
            <person name="Nolan M."/>
            <person name="Ohm R."/>
            <person name="Pangilinan J."/>
            <person name="Park H.-J."/>
            <person name="Ramirez L."/>
            <person name="Alfaro M."/>
            <person name="Sun H."/>
            <person name="Tritt A."/>
            <person name="Yoshinaga Y."/>
            <person name="Zwiers L.-H."/>
            <person name="Turgeon B."/>
            <person name="Goodwin S."/>
            <person name="Spatafora J."/>
            <person name="Crous P."/>
            <person name="Grigoriev I."/>
        </authorList>
    </citation>
    <scope>NUCLEOTIDE SEQUENCE</scope>
    <source>
        <strain evidence="2">CBS 122681</strain>
    </source>
</reference>
<evidence type="ECO:0000313" key="3">
    <source>
        <dbReference type="Proteomes" id="UP000799324"/>
    </source>
</evidence>
<dbReference type="Proteomes" id="UP000799324">
    <property type="component" value="Unassembled WGS sequence"/>
</dbReference>
<accession>A0A6A6TWQ2</accession>
<protein>
    <recommendedName>
        <fullName evidence="4">NTF2-like protein</fullName>
    </recommendedName>
</protein>
<sequence>MSLSAKYQAFLAGPSSGALADDASLHYITTLVSIKTPTDIIKHFSTQDKVLKKKGEKVLNAIEGDNSLALDVEATIDFIAGGGAYLPGVDQEFVSDRLTTFPMVHMVHFDANHKITQIRLFWDQGSLLKQVGLIGSRARAWPIRDGKDQARLIASSAGATAQPSAPAAASRRSTAARGPDDVTISERPATANSSRSSRSSTLNAMNDPHASLSLFESRDVNQDSSRGSYPAAPRTQSAKPPPRDLSELFVSGDPGTPSPGDATSQRIPTKSGGGKNFRANRLFEEEEPAETPSRADGVKTNKLKYNHFEFGNGDEDATPKVRDARPTSSKSKHQSSWDFEDFVTPEKTKEKILGQQVRHFGWSDDEEGSPIRRPVVHKARPDADAHFEFEDDGTPEAQRQHRVPSKGQGHNKGLGLYQDHVTNSTSDDEGNTAHKGDVKRPLGDVTTAVRNENRSKDFGSQWEMNDDSPAAQKNGGAKHVTENQKKTLNTLGAQWAFSESPETSKKENRGIKTTGNGMGARKGTGSTWSIGGDEDYHAPSEGKSSRHRPQESKGLWDF</sequence>
<dbReference type="SUPFAM" id="SSF54427">
    <property type="entry name" value="NTF2-like"/>
    <property type="match status" value="1"/>
</dbReference>
<gene>
    <name evidence="2" type="ORF">K491DRAFT_584123</name>
</gene>
<feature type="compositionally biased region" description="Basic and acidic residues" evidence="1">
    <location>
        <begin position="534"/>
        <end position="558"/>
    </location>
</feature>
<evidence type="ECO:0008006" key="4">
    <source>
        <dbReference type="Google" id="ProtNLM"/>
    </source>
</evidence>
<dbReference type="AlphaFoldDB" id="A0A6A6TWQ2"/>
<feature type="region of interest" description="Disordered" evidence="1">
    <location>
        <begin position="156"/>
        <end position="206"/>
    </location>
</feature>
<evidence type="ECO:0000256" key="1">
    <source>
        <dbReference type="SAM" id="MobiDB-lite"/>
    </source>
</evidence>
<feature type="region of interest" description="Disordered" evidence="1">
    <location>
        <begin position="218"/>
        <end position="342"/>
    </location>
</feature>
<feature type="compositionally biased region" description="Basic and acidic residues" evidence="1">
    <location>
        <begin position="431"/>
        <end position="442"/>
    </location>
</feature>
<feature type="compositionally biased region" description="Polar residues" evidence="1">
    <location>
        <begin position="326"/>
        <end position="337"/>
    </location>
</feature>
<dbReference type="OrthoDB" id="1162399at2759"/>
<dbReference type="InterPro" id="IPR032710">
    <property type="entry name" value="NTF2-like_dom_sf"/>
</dbReference>
<name>A0A6A6TWQ2_9PLEO</name>
<organism evidence="2 3">
    <name type="scientific">Lophiostoma macrostomum CBS 122681</name>
    <dbReference type="NCBI Taxonomy" id="1314788"/>
    <lineage>
        <taxon>Eukaryota</taxon>
        <taxon>Fungi</taxon>
        <taxon>Dikarya</taxon>
        <taxon>Ascomycota</taxon>
        <taxon>Pezizomycotina</taxon>
        <taxon>Dothideomycetes</taxon>
        <taxon>Pleosporomycetidae</taxon>
        <taxon>Pleosporales</taxon>
        <taxon>Lophiostomataceae</taxon>
        <taxon>Lophiostoma</taxon>
    </lineage>
</organism>
<dbReference type="EMBL" id="MU004288">
    <property type="protein sequence ID" value="KAF2663074.1"/>
    <property type="molecule type" value="Genomic_DNA"/>
</dbReference>
<proteinExistence type="predicted"/>
<feature type="compositionally biased region" description="Low complexity" evidence="1">
    <location>
        <begin position="156"/>
        <end position="177"/>
    </location>
</feature>
<feature type="region of interest" description="Disordered" evidence="1">
    <location>
        <begin position="358"/>
        <end position="558"/>
    </location>
</feature>
<keyword evidence="3" id="KW-1185">Reference proteome</keyword>
<evidence type="ECO:0000313" key="2">
    <source>
        <dbReference type="EMBL" id="KAF2663074.1"/>
    </source>
</evidence>